<keyword evidence="3" id="KW-1185">Reference proteome</keyword>
<feature type="region of interest" description="Disordered" evidence="1">
    <location>
        <begin position="268"/>
        <end position="292"/>
    </location>
</feature>
<name>A0A7J5Z6Q5_DISMA</name>
<dbReference type="EMBL" id="JAAKFY010000006">
    <property type="protein sequence ID" value="KAF3856038.1"/>
    <property type="molecule type" value="Genomic_DNA"/>
</dbReference>
<sequence>MANATLQSFNVFLTERLTAAAVDIYGFVEKTIVDYQDEVYQTKLENQRLQRLLDLVYKPEIRLHRTDSRQIELHTPTQEEPVNLSIKEELTEAVDSPVHPAYSSTTDTLAERVTDREHEENQMPDNLTQVVTFAEHSQYKMPDSLSRVVTVGEHMEYDMPSQDDQPLPSFGPALSCARYVQTAHEEGPLHTKQPTTLPPSEETLPRQPEWSPGACQDEPGPSQIKEEEEQQKEELWINGINEPPSADESDDGDALTKELIKTVQQLEDCRAAEEGRESEPAPAEDPEPSEEKTSTTLYRCHICNYIFTKKKAMLLCCPDRDQTLDFNSLISVTKGDRSNDKQIKPGLSLAVKDCIIQTSKWYEWFCCISDMILWIKEKNKSALL</sequence>
<protein>
    <submittedName>
        <fullName evidence="2">Uncharacterized protein</fullName>
    </submittedName>
</protein>
<organism evidence="2 3">
    <name type="scientific">Dissostichus mawsoni</name>
    <name type="common">Antarctic cod</name>
    <dbReference type="NCBI Taxonomy" id="36200"/>
    <lineage>
        <taxon>Eukaryota</taxon>
        <taxon>Metazoa</taxon>
        <taxon>Chordata</taxon>
        <taxon>Craniata</taxon>
        <taxon>Vertebrata</taxon>
        <taxon>Euteleostomi</taxon>
        <taxon>Actinopterygii</taxon>
        <taxon>Neopterygii</taxon>
        <taxon>Teleostei</taxon>
        <taxon>Neoteleostei</taxon>
        <taxon>Acanthomorphata</taxon>
        <taxon>Eupercaria</taxon>
        <taxon>Perciformes</taxon>
        <taxon>Notothenioidei</taxon>
        <taxon>Nototheniidae</taxon>
        <taxon>Dissostichus</taxon>
    </lineage>
</organism>
<evidence type="ECO:0000256" key="1">
    <source>
        <dbReference type="SAM" id="MobiDB-lite"/>
    </source>
</evidence>
<dbReference type="OrthoDB" id="6077919at2759"/>
<proteinExistence type="predicted"/>
<comment type="caution">
    <text evidence="2">The sequence shown here is derived from an EMBL/GenBank/DDBJ whole genome shotgun (WGS) entry which is preliminary data.</text>
</comment>
<accession>A0A7J5Z6Q5</accession>
<dbReference type="AlphaFoldDB" id="A0A7J5Z6Q5"/>
<evidence type="ECO:0000313" key="2">
    <source>
        <dbReference type="EMBL" id="KAF3856038.1"/>
    </source>
</evidence>
<reference evidence="2 3" key="1">
    <citation type="submission" date="2020-03" db="EMBL/GenBank/DDBJ databases">
        <title>Dissostichus mawsoni Genome sequencing and assembly.</title>
        <authorList>
            <person name="Park H."/>
        </authorList>
    </citation>
    <scope>NUCLEOTIDE SEQUENCE [LARGE SCALE GENOMIC DNA]</scope>
    <source>
        <strain evidence="2">DM0001</strain>
        <tissue evidence="2">Muscle</tissue>
    </source>
</reference>
<evidence type="ECO:0000313" key="3">
    <source>
        <dbReference type="Proteomes" id="UP000518266"/>
    </source>
</evidence>
<feature type="region of interest" description="Disordered" evidence="1">
    <location>
        <begin position="184"/>
        <end position="232"/>
    </location>
</feature>
<dbReference type="Proteomes" id="UP000518266">
    <property type="component" value="Unassembled WGS sequence"/>
</dbReference>
<feature type="compositionally biased region" description="Basic and acidic residues" evidence="1">
    <location>
        <begin position="268"/>
        <end position="279"/>
    </location>
</feature>
<gene>
    <name evidence="2" type="ORF">F7725_016761</name>
</gene>